<evidence type="ECO:0000313" key="3">
    <source>
        <dbReference type="Proteomes" id="UP001189429"/>
    </source>
</evidence>
<comment type="caution">
    <text evidence="2">The sequence shown here is derived from an EMBL/GenBank/DDBJ whole genome shotgun (WGS) entry which is preliminary data.</text>
</comment>
<reference evidence="2" key="1">
    <citation type="submission" date="2023-10" db="EMBL/GenBank/DDBJ databases">
        <authorList>
            <person name="Chen Y."/>
            <person name="Shah S."/>
            <person name="Dougan E. K."/>
            <person name="Thang M."/>
            <person name="Chan C."/>
        </authorList>
    </citation>
    <scope>NUCLEOTIDE SEQUENCE [LARGE SCALE GENOMIC DNA]</scope>
</reference>
<protein>
    <submittedName>
        <fullName evidence="2">Uncharacterized protein</fullName>
    </submittedName>
</protein>
<dbReference type="Proteomes" id="UP001189429">
    <property type="component" value="Unassembled WGS sequence"/>
</dbReference>
<dbReference type="EMBL" id="CAUYUJ010007188">
    <property type="protein sequence ID" value="CAK0819855.1"/>
    <property type="molecule type" value="Genomic_DNA"/>
</dbReference>
<evidence type="ECO:0000313" key="2">
    <source>
        <dbReference type="EMBL" id="CAK0819855.1"/>
    </source>
</evidence>
<keyword evidence="3" id="KW-1185">Reference proteome</keyword>
<gene>
    <name evidence="2" type="ORF">PCOR1329_LOCUS21734</name>
</gene>
<sequence>MVSVFLSSTRRWKEDPSRLRRGSGSRAGRPLRAGQRHDEEPCGQGAAGGARAGSARGIAAHWRGQRVLYSAMVLLERLELRTRPVKDFGVAVTFRDALLEAKLRFMEGLRELRGAKGGASAGDQGAAWPEGEKLVPQQPPWQGQLSAEELGDMLSAAVGAALKRRRLEPNRDMGLYLRVNMPAKQWIGSALCGPVFHLGGASMALGMRSWKLLCEARGSEPALATAEGACAAWRQVRSAHLTAWSLTGRDCAHLARRLDELEQRRRTQAAAGRLRRAARARDRGARLTAVEAARAARAAARSLRAAGRAEAAIGRLLDTWAKRLRAVAGRARCGAGKRCRAPVAGPRARPQARGRAGCRQPGARRVESAASDQRARARAI</sequence>
<feature type="region of interest" description="Disordered" evidence="1">
    <location>
        <begin position="116"/>
        <end position="139"/>
    </location>
</feature>
<feature type="compositionally biased region" description="Low complexity" evidence="1">
    <location>
        <begin position="341"/>
        <end position="360"/>
    </location>
</feature>
<proteinExistence type="predicted"/>
<feature type="region of interest" description="Disordered" evidence="1">
    <location>
        <begin position="338"/>
        <end position="380"/>
    </location>
</feature>
<accession>A0ABN9RSC7</accession>
<organism evidence="2 3">
    <name type="scientific">Prorocentrum cordatum</name>
    <dbReference type="NCBI Taxonomy" id="2364126"/>
    <lineage>
        <taxon>Eukaryota</taxon>
        <taxon>Sar</taxon>
        <taxon>Alveolata</taxon>
        <taxon>Dinophyceae</taxon>
        <taxon>Prorocentrales</taxon>
        <taxon>Prorocentraceae</taxon>
        <taxon>Prorocentrum</taxon>
    </lineage>
</organism>
<feature type="region of interest" description="Disordered" evidence="1">
    <location>
        <begin position="15"/>
        <end position="51"/>
    </location>
</feature>
<evidence type="ECO:0000256" key="1">
    <source>
        <dbReference type="SAM" id="MobiDB-lite"/>
    </source>
</evidence>
<name>A0ABN9RSC7_9DINO</name>
<feature type="compositionally biased region" description="Low complexity" evidence="1">
    <location>
        <begin position="22"/>
        <end position="33"/>
    </location>
</feature>